<keyword evidence="6 8" id="KW-1133">Transmembrane helix</keyword>
<keyword evidence="4" id="KW-1003">Cell membrane</keyword>
<feature type="transmembrane region" description="Helical" evidence="8">
    <location>
        <begin position="158"/>
        <end position="174"/>
    </location>
</feature>
<dbReference type="PROSITE" id="PS50928">
    <property type="entry name" value="ABC_TM1"/>
    <property type="match status" value="1"/>
</dbReference>
<dbReference type="PATRIC" id="fig|369723.5.peg.4377"/>
<evidence type="ECO:0000256" key="2">
    <source>
        <dbReference type="ARBA" id="ARBA00007069"/>
    </source>
</evidence>
<evidence type="ECO:0000313" key="10">
    <source>
        <dbReference type="EMBL" id="ABP56660.1"/>
    </source>
</evidence>
<keyword evidence="5 8" id="KW-0812">Transmembrane</keyword>
<dbReference type="GO" id="GO:0005886">
    <property type="term" value="C:plasma membrane"/>
    <property type="evidence" value="ECO:0007669"/>
    <property type="project" value="UniProtKB-SubCell"/>
</dbReference>
<evidence type="ECO:0000256" key="3">
    <source>
        <dbReference type="ARBA" id="ARBA00022448"/>
    </source>
</evidence>
<keyword evidence="3 8" id="KW-0813">Transport</keyword>
<dbReference type="RefSeq" id="WP_012015424.1">
    <property type="nucleotide sequence ID" value="NC_009380.1"/>
</dbReference>
<sequence>MNHRRTGLLLILPALATVVLLFGGGLGYGFAQSLGLAGFTDTPVGLAAYQRVTEGPAFTDGLLLSLWISIAATALAVAIGVATALALRRTAVGRRTATFLAQLGLPVPHLIGAVAIGLVLADSGLLARAARVVGVALPALVADPHAVAVIVEYVWKEAPFVLIVVLAALGGPVAEHERVAATLGARPRQVLRHVTLPLLAPSILAVAVLIFAFTLGAYEVPALLGRAYPQPLPVLAYQRFTAAELSGRAEGVAIALLIAVIAVAAALVYTGASRRAVGRVTGARR</sequence>
<dbReference type="GO" id="GO:0055085">
    <property type="term" value="P:transmembrane transport"/>
    <property type="evidence" value="ECO:0007669"/>
    <property type="project" value="InterPro"/>
</dbReference>
<gene>
    <name evidence="10" type="ordered locus">Strop_4232</name>
</gene>
<dbReference type="CDD" id="cd06261">
    <property type="entry name" value="TM_PBP2"/>
    <property type="match status" value="1"/>
</dbReference>
<dbReference type="Proteomes" id="UP000000235">
    <property type="component" value="Chromosome"/>
</dbReference>
<feature type="domain" description="ABC transmembrane type-1" evidence="9">
    <location>
        <begin position="62"/>
        <end position="269"/>
    </location>
</feature>
<dbReference type="eggNOG" id="COG1176">
    <property type="taxonomic scope" value="Bacteria"/>
</dbReference>
<comment type="similarity">
    <text evidence="2">Belongs to the binding-protein-dependent transport system permease family. CysTW subfamily.</text>
</comment>
<dbReference type="STRING" id="369723.Strop_4232"/>
<dbReference type="PANTHER" id="PTHR42929:SF1">
    <property type="entry name" value="INNER MEMBRANE ABC TRANSPORTER PERMEASE PROTEIN YDCU-RELATED"/>
    <property type="match status" value="1"/>
</dbReference>
<dbReference type="Gene3D" id="1.10.3720.10">
    <property type="entry name" value="MetI-like"/>
    <property type="match status" value="1"/>
</dbReference>
<proteinExistence type="inferred from homology"/>
<dbReference type="HOGENOM" id="CLU_016047_18_4_11"/>
<dbReference type="PANTHER" id="PTHR42929">
    <property type="entry name" value="INNER MEMBRANE ABC TRANSPORTER PERMEASE PROTEIN YDCU-RELATED-RELATED"/>
    <property type="match status" value="1"/>
</dbReference>
<accession>A4XCK3</accession>
<dbReference type="InterPro" id="IPR000515">
    <property type="entry name" value="MetI-like"/>
</dbReference>
<dbReference type="KEGG" id="stp:Strop_4232"/>
<feature type="transmembrane region" description="Helical" evidence="8">
    <location>
        <begin position="194"/>
        <end position="218"/>
    </location>
</feature>
<evidence type="ECO:0000256" key="4">
    <source>
        <dbReference type="ARBA" id="ARBA00022475"/>
    </source>
</evidence>
<evidence type="ECO:0000256" key="6">
    <source>
        <dbReference type="ARBA" id="ARBA00022989"/>
    </source>
</evidence>
<evidence type="ECO:0000256" key="5">
    <source>
        <dbReference type="ARBA" id="ARBA00022692"/>
    </source>
</evidence>
<name>A4XCK3_SALTO</name>
<dbReference type="Pfam" id="PF00528">
    <property type="entry name" value="BPD_transp_1"/>
    <property type="match status" value="1"/>
</dbReference>
<dbReference type="InterPro" id="IPR035906">
    <property type="entry name" value="MetI-like_sf"/>
</dbReference>
<dbReference type="EMBL" id="CP000667">
    <property type="protein sequence ID" value="ABP56660.1"/>
    <property type="molecule type" value="Genomic_DNA"/>
</dbReference>
<evidence type="ECO:0000259" key="9">
    <source>
        <dbReference type="PROSITE" id="PS50928"/>
    </source>
</evidence>
<keyword evidence="11" id="KW-1185">Reference proteome</keyword>
<organism evidence="10 11">
    <name type="scientific">Salinispora tropica (strain ATCC BAA-916 / DSM 44818 / JCM 13857 / NBRC 105044 / CNB-440)</name>
    <dbReference type="NCBI Taxonomy" id="369723"/>
    <lineage>
        <taxon>Bacteria</taxon>
        <taxon>Bacillati</taxon>
        <taxon>Actinomycetota</taxon>
        <taxon>Actinomycetes</taxon>
        <taxon>Micromonosporales</taxon>
        <taxon>Micromonosporaceae</taxon>
        <taxon>Salinispora</taxon>
    </lineage>
</organism>
<evidence type="ECO:0000313" key="11">
    <source>
        <dbReference type="Proteomes" id="UP000000235"/>
    </source>
</evidence>
<keyword evidence="7 8" id="KW-0472">Membrane</keyword>
<protein>
    <submittedName>
        <fullName evidence="10">Binding-protein-dependent transport systems inner membrane component</fullName>
    </submittedName>
</protein>
<dbReference type="SUPFAM" id="SSF161098">
    <property type="entry name" value="MetI-like"/>
    <property type="match status" value="1"/>
</dbReference>
<comment type="subcellular location">
    <subcellularLocation>
        <location evidence="1 8">Cell membrane</location>
        <topology evidence="1 8">Multi-pass membrane protein</topology>
    </subcellularLocation>
</comment>
<evidence type="ECO:0000256" key="8">
    <source>
        <dbReference type="RuleBase" id="RU363032"/>
    </source>
</evidence>
<dbReference type="AlphaFoldDB" id="A4XCK3"/>
<feature type="transmembrane region" description="Helical" evidence="8">
    <location>
        <begin position="99"/>
        <end position="121"/>
    </location>
</feature>
<reference evidence="11" key="1">
    <citation type="journal article" date="2007" name="Proc. Natl. Acad. Sci. U.S.A.">
        <title>Genome sequencing reveals complex secondary metabolome in the marine actinomycete Salinispora tropica.</title>
        <authorList>
            <person name="Udwary D.W."/>
            <person name="Zeigler L."/>
            <person name="Asolkar R.N."/>
            <person name="Singan V."/>
            <person name="Lapidus A."/>
            <person name="Fenical W."/>
            <person name="Jensen P.R."/>
            <person name="Moore B.S."/>
        </authorList>
    </citation>
    <scope>NUCLEOTIDE SEQUENCE [LARGE SCALE GENOMIC DNA]</scope>
    <source>
        <strain evidence="11">ATCC BAA-916 / DSM 44818 / CNB-440</strain>
    </source>
</reference>
<evidence type="ECO:0000256" key="7">
    <source>
        <dbReference type="ARBA" id="ARBA00023136"/>
    </source>
</evidence>
<feature type="transmembrane region" description="Helical" evidence="8">
    <location>
        <begin position="251"/>
        <end position="269"/>
    </location>
</feature>
<evidence type="ECO:0000256" key="1">
    <source>
        <dbReference type="ARBA" id="ARBA00004651"/>
    </source>
</evidence>
<feature type="transmembrane region" description="Helical" evidence="8">
    <location>
        <begin position="66"/>
        <end position="87"/>
    </location>
</feature>